<dbReference type="EMBL" id="CP061800">
    <property type="protein sequence ID" value="QTA92908.1"/>
    <property type="molecule type" value="Genomic_DNA"/>
</dbReference>
<proteinExistence type="predicted"/>
<keyword evidence="2" id="KW-1185">Reference proteome</keyword>
<evidence type="ECO:0000313" key="1">
    <source>
        <dbReference type="EMBL" id="QTA92908.1"/>
    </source>
</evidence>
<accession>A0A975GU80</accession>
<protein>
    <submittedName>
        <fullName evidence="1">Uncharacterized protein</fullName>
    </submittedName>
</protein>
<dbReference type="Proteomes" id="UP000663722">
    <property type="component" value="Chromosome"/>
</dbReference>
<reference evidence="1" key="1">
    <citation type="journal article" date="2021" name="Microb. Physiol.">
        <title>Proteogenomic Insights into the Physiology of Marine, Sulfate-Reducing, Filamentous Desulfonema limicola and Desulfonema magnum.</title>
        <authorList>
            <person name="Schnaars V."/>
            <person name="Wohlbrand L."/>
            <person name="Scheve S."/>
            <person name="Hinrichs C."/>
            <person name="Reinhardt R."/>
            <person name="Rabus R."/>
        </authorList>
    </citation>
    <scope>NUCLEOTIDE SEQUENCE</scope>
    <source>
        <strain evidence="1">4be13</strain>
    </source>
</reference>
<name>A0A975GU80_9BACT</name>
<sequence length="37" mass="4362">MRVCSFRRSPKTGNAIISDYRQIVVKENRLIQVKLNQ</sequence>
<dbReference type="AlphaFoldDB" id="A0A975GU80"/>
<organism evidence="1 2">
    <name type="scientific">Desulfonema magnum</name>
    <dbReference type="NCBI Taxonomy" id="45655"/>
    <lineage>
        <taxon>Bacteria</taxon>
        <taxon>Pseudomonadati</taxon>
        <taxon>Thermodesulfobacteriota</taxon>
        <taxon>Desulfobacteria</taxon>
        <taxon>Desulfobacterales</taxon>
        <taxon>Desulfococcaceae</taxon>
        <taxon>Desulfonema</taxon>
    </lineage>
</organism>
<dbReference type="KEGG" id="dmm:dnm_090010"/>
<evidence type="ECO:0000313" key="2">
    <source>
        <dbReference type="Proteomes" id="UP000663722"/>
    </source>
</evidence>
<gene>
    <name evidence="1" type="ORF">dnm_090010</name>
</gene>